<accession>A0A0K1EL76</accession>
<dbReference type="SUPFAM" id="SSF52540">
    <property type="entry name" value="P-loop containing nucleoside triphosphate hydrolases"/>
    <property type="match status" value="1"/>
</dbReference>
<evidence type="ECO:0000256" key="1">
    <source>
        <dbReference type="SAM" id="MobiDB-lite"/>
    </source>
</evidence>
<evidence type="ECO:0000313" key="3">
    <source>
        <dbReference type="EMBL" id="AKT41368.1"/>
    </source>
</evidence>
<dbReference type="GO" id="GO:0016887">
    <property type="term" value="F:ATP hydrolysis activity"/>
    <property type="evidence" value="ECO:0007669"/>
    <property type="project" value="InterPro"/>
</dbReference>
<protein>
    <recommendedName>
        <fullName evidence="2">AAA+ ATPase domain-containing protein</fullName>
    </recommendedName>
</protein>
<dbReference type="STRING" id="52.CMC5_055680"/>
<dbReference type="InterPro" id="IPR003593">
    <property type="entry name" value="AAA+_ATPase"/>
</dbReference>
<dbReference type="InterPro" id="IPR052934">
    <property type="entry name" value="Methyl-DNA_Rec/Restrict_Enz"/>
</dbReference>
<dbReference type="PANTHER" id="PTHR37291:SF1">
    <property type="entry name" value="TYPE IV METHYL-DIRECTED RESTRICTION ENZYME ECOKMCRB SUBUNIT"/>
    <property type="match status" value="1"/>
</dbReference>
<dbReference type="KEGG" id="ccro:CMC5_055680"/>
<feature type="region of interest" description="Disordered" evidence="1">
    <location>
        <begin position="244"/>
        <end position="272"/>
    </location>
</feature>
<feature type="domain" description="AAA+ ATPase" evidence="2">
    <location>
        <begin position="313"/>
        <end position="475"/>
    </location>
</feature>
<evidence type="ECO:0000313" key="4">
    <source>
        <dbReference type="Proteomes" id="UP000067626"/>
    </source>
</evidence>
<dbReference type="InterPro" id="IPR011704">
    <property type="entry name" value="ATPase_dyneun-rel_AAA"/>
</dbReference>
<dbReference type="AlphaFoldDB" id="A0A0K1EL76"/>
<dbReference type="PATRIC" id="fig|52.7.peg.6134"/>
<dbReference type="GO" id="GO:0005524">
    <property type="term" value="F:ATP binding"/>
    <property type="evidence" value="ECO:0007669"/>
    <property type="project" value="InterPro"/>
</dbReference>
<dbReference type="RefSeq" id="WP_082362839.1">
    <property type="nucleotide sequence ID" value="NZ_CP012159.1"/>
</dbReference>
<dbReference type="SMART" id="SM00382">
    <property type="entry name" value="AAA"/>
    <property type="match status" value="1"/>
</dbReference>
<feature type="region of interest" description="Disordered" evidence="1">
    <location>
        <begin position="1"/>
        <end position="25"/>
    </location>
</feature>
<dbReference type="EMBL" id="CP012159">
    <property type="protein sequence ID" value="AKT41368.1"/>
    <property type="molecule type" value="Genomic_DNA"/>
</dbReference>
<dbReference type="PANTHER" id="PTHR37291">
    <property type="entry name" value="5-METHYLCYTOSINE-SPECIFIC RESTRICTION ENZYME B"/>
    <property type="match status" value="1"/>
</dbReference>
<dbReference type="InterPro" id="IPR027417">
    <property type="entry name" value="P-loop_NTPase"/>
</dbReference>
<keyword evidence="4" id="KW-1185">Reference proteome</keyword>
<dbReference type="Gene3D" id="3.40.50.300">
    <property type="entry name" value="P-loop containing nucleotide triphosphate hydrolases"/>
    <property type="match status" value="1"/>
</dbReference>
<reference evidence="3 4" key="1">
    <citation type="submission" date="2015-07" db="EMBL/GenBank/DDBJ databases">
        <title>Genome analysis of myxobacterium Chondromyces crocatus Cm c5 reveals a high potential for natural compound synthesis and the genetic basis for the loss of fruiting body formation.</title>
        <authorList>
            <person name="Zaburannyi N."/>
            <person name="Bunk B."/>
            <person name="Maier J."/>
            <person name="Overmann J."/>
            <person name="Mueller R."/>
        </authorList>
    </citation>
    <scope>NUCLEOTIDE SEQUENCE [LARGE SCALE GENOMIC DNA]</scope>
    <source>
        <strain evidence="3 4">Cm c5</strain>
    </source>
</reference>
<sequence length="608" mass="65737">MHQVHEHRTRTASRRPTARNLAGAGSAWGRRRARVHALPGGAARYKATLDWLLAWIQAARPTMEGLREVLAQRFDAPGRGAAESCLALLQGAGLLVRRGERLDLTEAAASYCRSLDAAALFERLHEGYLGLLEALALIEHPGAEDTRRRGRLLAALVDVPERSAAQLGVREGWLRSLGLLERAGTRDVLTPLGHHVLATHADEVREILRRTDDLLFEERQTDAEWAEAVALGFEAEERAADEVWPSEARQGAPDVAPSLNIEGRGGGESRGMAMPPRWNAARLELRPEQVLPHLGDLELQRRLVDRICAALASGKHLLLVGPPGTGKTEIARAIGRAAEAAGYCAGVLAATASGDWSSFEAVGGYALQRDGALRFRPGVFLSALEQHAWLVVDELNRADVDRALGELLTVLGGHGTTTPYALEDGRLVSIGPEPERTHQVPPPFRMLATLNTWDRTGLFRLSYAAQRRFAIVHVGVPDDTGYARLLERNAACAGPAPALTSRGVAALTRLFRGAGILGIRPVGPAIALDMVRYLRQRGDLAESLAEAALLFLLPQLEGLDPEPAAEAYRRILAAIEPVTSPEALAEVDGRLIDALSLSFPNSSPRRGR</sequence>
<proteinExistence type="predicted"/>
<feature type="compositionally biased region" description="Basic residues" evidence="1">
    <location>
        <begin position="7"/>
        <end position="17"/>
    </location>
</feature>
<gene>
    <name evidence="3" type="ORF">CMC5_055680</name>
</gene>
<dbReference type="Proteomes" id="UP000067626">
    <property type="component" value="Chromosome"/>
</dbReference>
<name>A0A0K1EL76_CHOCO</name>
<dbReference type="OrthoDB" id="9783370at2"/>
<dbReference type="Pfam" id="PF07728">
    <property type="entry name" value="AAA_5"/>
    <property type="match status" value="1"/>
</dbReference>
<dbReference type="CDD" id="cd00009">
    <property type="entry name" value="AAA"/>
    <property type="match status" value="1"/>
</dbReference>
<evidence type="ECO:0000259" key="2">
    <source>
        <dbReference type="SMART" id="SM00382"/>
    </source>
</evidence>
<organism evidence="3 4">
    <name type="scientific">Chondromyces crocatus</name>
    <dbReference type="NCBI Taxonomy" id="52"/>
    <lineage>
        <taxon>Bacteria</taxon>
        <taxon>Pseudomonadati</taxon>
        <taxon>Myxococcota</taxon>
        <taxon>Polyangia</taxon>
        <taxon>Polyangiales</taxon>
        <taxon>Polyangiaceae</taxon>
        <taxon>Chondromyces</taxon>
    </lineage>
</organism>